<evidence type="ECO:0000256" key="5">
    <source>
        <dbReference type="ARBA" id="ARBA00022692"/>
    </source>
</evidence>
<evidence type="ECO:0000313" key="11">
    <source>
        <dbReference type="Proteomes" id="UP000187412"/>
    </source>
</evidence>
<dbReference type="Pfam" id="PF01061">
    <property type="entry name" value="ABC2_membrane"/>
    <property type="match status" value="1"/>
</dbReference>
<dbReference type="InterPro" id="IPR047817">
    <property type="entry name" value="ABC2_TM_bact-type"/>
</dbReference>
<evidence type="ECO:0000256" key="6">
    <source>
        <dbReference type="ARBA" id="ARBA00022989"/>
    </source>
</evidence>
<evidence type="ECO:0000256" key="8">
    <source>
        <dbReference type="RuleBase" id="RU361157"/>
    </source>
</evidence>
<protein>
    <recommendedName>
        <fullName evidence="8">Transport permease protein</fullName>
    </recommendedName>
</protein>
<dbReference type="PANTHER" id="PTHR30413">
    <property type="entry name" value="INNER MEMBRANE TRANSPORT PERMEASE"/>
    <property type="match status" value="1"/>
</dbReference>
<feature type="transmembrane region" description="Helical" evidence="8">
    <location>
        <begin position="311"/>
        <end position="332"/>
    </location>
</feature>
<feature type="transmembrane region" description="Helical" evidence="8">
    <location>
        <begin position="374"/>
        <end position="393"/>
    </location>
</feature>
<feature type="transmembrane region" description="Helical" evidence="8">
    <location>
        <begin position="12"/>
        <end position="31"/>
    </location>
</feature>
<dbReference type="InterPro" id="IPR013525">
    <property type="entry name" value="ABC2_TM"/>
</dbReference>
<feature type="transmembrane region" description="Helical" evidence="8">
    <location>
        <begin position="229"/>
        <end position="249"/>
    </location>
</feature>
<feature type="transmembrane region" description="Helical" evidence="8">
    <location>
        <begin position="176"/>
        <end position="195"/>
    </location>
</feature>
<keyword evidence="7 8" id="KW-0472">Membrane</keyword>
<keyword evidence="3 8" id="KW-0813">Transport</keyword>
<comment type="caution">
    <text evidence="10">The sequence shown here is derived from an EMBL/GenBank/DDBJ whole genome shotgun (WGS) entry which is preliminary data.</text>
</comment>
<feature type="domain" description="ABC transmembrane type-2" evidence="9">
    <location>
        <begin position="230"/>
        <end position="453"/>
    </location>
</feature>
<dbReference type="PANTHER" id="PTHR30413:SF10">
    <property type="entry name" value="CAPSULE POLYSACCHARIDE EXPORT INNER-MEMBRANE PROTEIN CTRC"/>
    <property type="match status" value="1"/>
</dbReference>
<evidence type="ECO:0000256" key="4">
    <source>
        <dbReference type="ARBA" id="ARBA00022475"/>
    </source>
</evidence>
<keyword evidence="4 8" id="KW-1003">Cell membrane</keyword>
<gene>
    <name evidence="10" type="ORF">BSK56_28705</name>
</gene>
<sequence length="461" mass="53259">MVGFKKKSIMKFGIVGVIALMFFYVVLYFFIQPSNKMQLSIVVKGAEKDYYQVYYLKDNDGELSEEQSVVANYNNAGEFEKLKFPLDNDIKSLRLDLGTKPGQVIISGISIGSILNSYEIYIENVSLEDSHQIENVKNDQESLTALITGTDPYFKLVPPDEITAKVIKDNQLVQKLLVAGIALLTDIIFLIILKLRHDIKFLFRELYQNKKLLYFLSVNDFKTKYAGSYLGVIWAFVQPVITVLIYWFVFEVGFKSGSVHSVPFILWLVAGIVPWFFFAESWGSATNVMLEYSYLVKKIVFQVRLLPLVKVTSSFFVHLFFIILTFIIFLLYGVNPSLYATQVIYYSLCTICFVFSISLISSSLIVFFKDLGQIISLLLQFGMWLTPILWSSTMLPASYRWILKVNPVYYLVEGYRDALINKVWFWERYNQSIYFWLLTTILFLVGITLMKKMKPHFADVL</sequence>
<keyword evidence="6 8" id="KW-1133">Transmembrane helix</keyword>
<feature type="transmembrane region" description="Helical" evidence="8">
    <location>
        <begin position="264"/>
        <end position="290"/>
    </location>
</feature>
<evidence type="ECO:0000256" key="2">
    <source>
        <dbReference type="ARBA" id="ARBA00007783"/>
    </source>
</evidence>
<comment type="subcellular location">
    <subcellularLocation>
        <location evidence="1 8">Cell membrane</location>
        <topology evidence="1 8">Multi-pass membrane protein</topology>
    </subcellularLocation>
</comment>
<evidence type="ECO:0000256" key="1">
    <source>
        <dbReference type="ARBA" id="ARBA00004651"/>
    </source>
</evidence>
<evidence type="ECO:0000259" key="9">
    <source>
        <dbReference type="PROSITE" id="PS51012"/>
    </source>
</evidence>
<dbReference type="Proteomes" id="UP000187412">
    <property type="component" value="Unassembled WGS sequence"/>
</dbReference>
<comment type="similarity">
    <text evidence="2 8">Belongs to the ABC-2 integral membrane protein family.</text>
</comment>
<accession>A0ABX3H1U3</accession>
<dbReference type="EMBL" id="MPTB01000051">
    <property type="protein sequence ID" value="OMD40549.1"/>
    <property type="molecule type" value="Genomic_DNA"/>
</dbReference>
<dbReference type="RefSeq" id="WP_076113854.1">
    <property type="nucleotide sequence ID" value="NZ_MPTB01000051.1"/>
</dbReference>
<reference evidence="10 11" key="1">
    <citation type="submission" date="2016-10" db="EMBL/GenBank/DDBJ databases">
        <title>Paenibacillus species isolates.</title>
        <authorList>
            <person name="Beno S.M."/>
        </authorList>
    </citation>
    <scope>NUCLEOTIDE SEQUENCE [LARGE SCALE GENOMIC DNA]</scope>
    <source>
        <strain evidence="10 11">FSL H7-0744</strain>
    </source>
</reference>
<feature type="transmembrane region" description="Helical" evidence="8">
    <location>
        <begin position="433"/>
        <end position="450"/>
    </location>
</feature>
<organism evidence="10 11">
    <name type="scientific">Paenibacillus borealis</name>
    <dbReference type="NCBI Taxonomy" id="160799"/>
    <lineage>
        <taxon>Bacteria</taxon>
        <taxon>Bacillati</taxon>
        <taxon>Bacillota</taxon>
        <taxon>Bacilli</taxon>
        <taxon>Bacillales</taxon>
        <taxon>Paenibacillaceae</taxon>
        <taxon>Paenibacillus</taxon>
    </lineage>
</organism>
<keyword evidence="5 8" id="KW-0812">Transmembrane</keyword>
<evidence type="ECO:0000256" key="7">
    <source>
        <dbReference type="ARBA" id="ARBA00023136"/>
    </source>
</evidence>
<dbReference type="PROSITE" id="PS51012">
    <property type="entry name" value="ABC_TM2"/>
    <property type="match status" value="1"/>
</dbReference>
<keyword evidence="11" id="KW-1185">Reference proteome</keyword>
<proteinExistence type="inferred from homology"/>
<name>A0ABX3H1U3_PAEBO</name>
<feature type="transmembrane region" description="Helical" evidence="8">
    <location>
        <begin position="344"/>
        <end position="367"/>
    </location>
</feature>
<evidence type="ECO:0000313" key="10">
    <source>
        <dbReference type="EMBL" id="OMD40549.1"/>
    </source>
</evidence>
<evidence type="ECO:0000256" key="3">
    <source>
        <dbReference type="ARBA" id="ARBA00022448"/>
    </source>
</evidence>